<dbReference type="InterPro" id="IPR029063">
    <property type="entry name" value="SAM-dependent_MTases_sf"/>
</dbReference>
<dbReference type="GO" id="GO:0005794">
    <property type="term" value="C:Golgi apparatus"/>
    <property type="evidence" value="ECO:0007669"/>
    <property type="project" value="TreeGrafter"/>
</dbReference>
<accession>A0A8J2WK17</accession>
<dbReference type="Pfam" id="PF05050">
    <property type="entry name" value="Methyltransf_21"/>
    <property type="match status" value="1"/>
</dbReference>
<dbReference type="GO" id="GO:0006888">
    <property type="term" value="P:endoplasmic reticulum to Golgi vesicle-mediated transport"/>
    <property type="evidence" value="ECO:0007669"/>
    <property type="project" value="TreeGrafter"/>
</dbReference>
<dbReference type="PANTHER" id="PTHR34009">
    <property type="entry name" value="PROTEIN STAR"/>
    <property type="match status" value="1"/>
</dbReference>
<protein>
    <recommendedName>
        <fullName evidence="1">Methyltransferase FkbM domain-containing protein</fullName>
    </recommendedName>
</protein>
<dbReference type="GO" id="GO:0005789">
    <property type="term" value="C:endoplasmic reticulum membrane"/>
    <property type="evidence" value="ECO:0007669"/>
    <property type="project" value="TreeGrafter"/>
</dbReference>
<dbReference type="SUPFAM" id="SSF53335">
    <property type="entry name" value="S-adenosyl-L-methionine-dependent methyltransferases"/>
    <property type="match status" value="1"/>
</dbReference>
<comment type="caution">
    <text evidence="2">The sequence shown here is derived from an EMBL/GenBank/DDBJ whole genome shotgun (WGS) entry which is preliminary data.</text>
</comment>
<dbReference type="OrthoDB" id="6357215at2759"/>
<reference evidence="2" key="1">
    <citation type="submission" date="2021-11" db="EMBL/GenBank/DDBJ databases">
        <authorList>
            <person name="Schell T."/>
        </authorList>
    </citation>
    <scope>NUCLEOTIDE SEQUENCE</scope>
    <source>
        <strain evidence="2">M5</strain>
    </source>
</reference>
<organism evidence="2 3">
    <name type="scientific">Daphnia galeata</name>
    <dbReference type="NCBI Taxonomy" id="27404"/>
    <lineage>
        <taxon>Eukaryota</taxon>
        <taxon>Metazoa</taxon>
        <taxon>Ecdysozoa</taxon>
        <taxon>Arthropoda</taxon>
        <taxon>Crustacea</taxon>
        <taxon>Branchiopoda</taxon>
        <taxon>Diplostraca</taxon>
        <taxon>Cladocera</taxon>
        <taxon>Anomopoda</taxon>
        <taxon>Daphniidae</taxon>
        <taxon>Daphnia</taxon>
    </lineage>
</organism>
<dbReference type="EMBL" id="CAKKLH010000061">
    <property type="protein sequence ID" value="CAH0101596.1"/>
    <property type="molecule type" value="Genomic_DNA"/>
</dbReference>
<dbReference type="Proteomes" id="UP000789390">
    <property type="component" value="Unassembled WGS sequence"/>
</dbReference>
<dbReference type="GO" id="GO:0016197">
    <property type="term" value="P:endosomal transport"/>
    <property type="evidence" value="ECO:0007669"/>
    <property type="project" value="TreeGrafter"/>
</dbReference>
<dbReference type="GO" id="GO:0005886">
    <property type="term" value="C:plasma membrane"/>
    <property type="evidence" value="ECO:0007669"/>
    <property type="project" value="TreeGrafter"/>
</dbReference>
<dbReference type="InterPro" id="IPR053202">
    <property type="entry name" value="EGF_Rcpt_Signaling_Reg"/>
</dbReference>
<keyword evidence="3" id="KW-1185">Reference proteome</keyword>
<feature type="domain" description="Methyltransferase FkbM" evidence="1">
    <location>
        <begin position="25"/>
        <end position="195"/>
    </location>
</feature>
<dbReference type="PANTHER" id="PTHR34009:SF2">
    <property type="entry name" value="PROTEIN STAR"/>
    <property type="match status" value="1"/>
</dbReference>
<dbReference type="Gene3D" id="3.40.50.150">
    <property type="entry name" value="Vaccinia Virus protein VP39"/>
    <property type="match status" value="1"/>
</dbReference>
<evidence type="ECO:0000313" key="3">
    <source>
        <dbReference type="Proteomes" id="UP000789390"/>
    </source>
</evidence>
<evidence type="ECO:0000259" key="1">
    <source>
        <dbReference type="Pfam" id="PF05050"/>
    </source>
</evidence>
<gene>
    <name evidence="2" type="ORF">DGAL_LOCUS3933</name>
</gene>
<dbReference type="GO" id="GO:0031902">
    <property type="term" value="C:late endosome membrane"/>
    <property type="evidence" value="ECO:0007669"/>
    <property type="project" value="TreeGrafter"/>
</dbReference>
<name>A0A8J2WK17_9CRUS</name>
<dbReference type="InterPro" id="IPR006342">
    <property type="entry name" value="FkbM_mtfrase"/>
</dbReference>
<sequence>MDPSDGQSKGILRLLRNKTNGFFIECGGDDGEYLSNTLFMERTLNWTGLLIEANKNAFHLLSTRNRKAYLAPLCLSTQPYPMQVLFDTTHALLSSIVTREEDPQQRKIDLNQEMSSFNNTETIYKTQCFPLYSILLAIGKTKIDYFGLDVEGSEYKILRTIPWRKVDIKTLTVEWDHTPEGQANLTNLMEKNKFVKFGNIEMAFSREVLYVQDFLDDLRLYE</sequence>
<proteinExistence type="predicted"/>
<evidence type="ECO:0000313" key="2">
    <source>
        <dbReference type="EMBL" id="CAH0101596.1"/>
    </source>
</evidence>
<dbReference type="AlphaFoldDB" id="A0A8J2WK17"/>